<dbReference type="PANTHER" id="PTHR43605">
    <property type="entry name" value="ACYL-COENZYME A SYNTHETASE"/>
    <property type="match status" value="1"/>
</dbReference>
<feature type="domain" description="AMP-binding enzyme C-terminal" evidence="6">
    <location>
        <begin position="440"/>
        <end position="518"/>
    </location>
</feature>
<keyword evidence="3" id="KW-0547">Nucleotide-binding</keyword>
<gene>
    <name evidence="7" type="ORF">R7226_17495</name>
</gene>
<dbReference type="EMBL" id="JAWSTH010000048">
    <property type="protein sequence ID" value="MDW5596146.1"/>
    <property type="molecule type" value="Genomic_DNA"/>
</dbReference>
<reference evidence="8" key="1">
    <citation type="submission" date="2023-07" db="EMBL/GenBank/DDBJ databases">
        <title>Conexibacter stalactiti sp. nov., isolated from stalactites in a lava cave and emended description of the genus Conexibacter.</title>
        <authorList>
            <person name="Lee S.D."/>
        </authorList>
    </citation>
    <scope>NUCLEOTIDE SEQUENCE [LARGE SCALE GENOMIC DNA]</scope>
    <source>
        <strain evidence="8">KCTC 39840</strain>
    </source>
</reference>
<dbReference type="InterPro" id="IPR025110">
    <property type="entry name" value="AMP-bd_C"/>
</dbReference>
<evidence type="ECO:0000256" key="2">
    <source>
        <dbReference type="ARBA" id="ARBA00022598"/>
    </source>
</evidence>
<dbReference type="Gene3D" id="3.40.50.12780">
    <property type="entry name" value="N-terminal domain of ligase-like"/>
    <property type="match status" value="1"/>
</dbReference>
<dbReference type="Pfam" id="PF13193">
    <property type="entry name" value="AMP-binding_C"/>
    <property type="match status" value="1"/>
</dbReference>
<dbReference type="SUPFAM" id="SSF56801">
    <property type="entry name" value="Acetyl-CoA synthetase-like"/>
    <property type="match status" value="1"/>
</dbReference>
<dbReference type="InterPro" id="IPR000873">
    <property type="entry name" value="AMP-dep_synth/lig_dom"/>
</dbReference>
<accession>A0ABU4HS40</accession>
<comment type="similarity">
    <text evidence="1">Belongs to the ATP-dependent AMP-binding enzyme family.</text>
</comment>
<keyword evidence="2" id="KW-0436">Ligase</keyword>
<evidence type="ECO:0000313" key="7">
    <source>
        <dbReference type="EMBL" id="MDW5596146.1"/>
    </source>
</evidence>
<evidence type="ECO:0000256" key="3">
    <source>
        <dbReference type="ARBA" id="ARBA00022741"/>
    </source>
</evidence>
<dbReference type="Gene3D" id="3.30.300.30">
    <property type="match status" value="1"/>
</dbReference>
<dbReference type="InterPro" id="IPR020845">
    <property type="entry name" value="AMP-binding_CS"/>
</dbReference>
<dbReference type="PROSITE" id="PS00455">
    <property type="entry name" value="AMP_BINDING"/>
    <property type="match status" value="1"/>
</dbReference>
<dbReference type="RefSeq" id="WP_318598526.1">
    <property type="nucleotide sequence ID" value="NZ_JAWSTH010000048.1"/>
</dbReference>
<keyword evidence="4" id="KW-0067">ATP-binding</keyword>
<feature type="domain" description="AMP-dependent synthetase/ligase" evidence="5">
    <location>
        <begin position="36"/>
        <end position="380"/>
    </location>
</feature>
<evidence type="ECO:0000256" key="4">
    <source>
        <dbReference type="ARBA" id="ARBA00022840"/>
    </source>
</evidence>
<dbReference type="Pfam" id="PF00501">
    <property type="entry name" value="AMP-binding"/>
    <property type="match status" value="1"/>
</dbReference>
<evidence type="ECO:0000256" key="1">
    <source>
        <dbReference type="ARBA" id="ARBA00006432"/>
    </source>
</evidence>
<comment type="caution">
    <text evidence="7">The sequence shown here is derived from an EMBL/GenBank/DDBJ whole genome shotgun (WGS) entry which is preliminary data.</text>
</comment>
<evidence type="ECO:0000259" key="6">
    <source>
        <dbReference type="Pfam" id="PF13193"/>
    </source>
</evidence>
<dbReference type="InterPro" id="IPR051087">
    <property type="entry name" value="Mitochondrial_ACSM"/>
</dbReference>
<evidence type="ECO:0000313" key="8">
    <source>
        <dbReference type="Proteomes" id="UP001284601"/>
    </source>
</evidence>
<dbReference type="InterPro" id="IPR042099">
    <property type="entry name" value="ANL_N_sf"/>
</dbReference>
<keyword evidence="8" id="KW-1185">Reference proteome</keyword>
<protein>
    <submittedName>
        <fullName evidence="7">Acyl-CoA synthetase</fullName>
    </submittedName>
</protein>
<dbReference type="Proteomes" id="UP001284601">
    <property type="component" value="Unassembled WGS sequence"/>
</dbReference>
<organism evidence="7 8">
    <name type="scientific">Conexibacter stalactiti</name>
    <dbReference type="NCBI Taxonomy" id="1940611"/>
    <lineage>
        <taxon>Bacteria</taxon>
        <taxon>Bacillati</taxon>
        <taxon>Actinomycetota</taxon>
        <taxon>Thermoleophilia</taxon>
        <taxon>Solirubrobacterales</taxon>
        <taxon>Conexibacteraceae</taxon>
        <taxon>Conexibacter</taxon>
    </lineage>
</organism>
<name>A0ABU4HS40_9ACTN</name>
<dbReference type="InterPro" id="IPR045851">
    <property type="entry name" value="AMP-bd_C_sf"/>
</dbReference>
<sequence>MSTLTQTSPPTKTYEQVRAEHRWNVPERYNIAHDVCDKHPRDGLAMIWERYDGARRDVSWGELQDLANQAAHVLKAHGVGRGDRVAVVLPPTPETAAVFLATWKLGAVLLSMSVLYGDEGIRHRLADSEPRLLVTDVANVERFDASLVDDVFVIDGEAGARLLTTAPKDHIATDTSADDPAQLYYTSGTTGLAKGIVHAHRYILGHEEFTWSHEVQEGERFHGMGEWAWAAGIAPLLGPWRLGATQVVFQRRGGFDPADQLAFLSRHEVTNVFTTPTAMRAMMTLSDAGARYPQVFRRVCSAGEPLNPEAIRWFREQYGVTVLDYYGLTESYPLVGNVPWMEVRDGSMGKPMPGWEVAILDEDEKPVAQGERGEICLRARSNPHYPLGYWRRPEESEATFGGDWFHTKDAASEDEDGYYWYEGRADDVIIAAGYRIGPFEVESACLEHPAVREAAAVASPDPVKGNVVKAFVVLADGFEGNDALADSIRTHVRGRLSAYAYPRKVEFVSDLPKTLTGKIRRIELRQAELER</sequence>
<reference evidence="7 8" key="2">
    <citation type="submission" date="2023-10" db="EMBL/GenBank/DDBJ databases">
        <authorList>
            <person name="Han X.F."/>
        </authorList>
    </citation>
    <scope>NUCLEOTIDE SEQUENCE [LARGE SCALE GENOMIC DNA]</scope>
    <source>
        <strain evidence="7 8">KCTC 39840</strain>
    </source>
</reference>
<evidence type="ECO:0000259" key="5">
    <source>
        <dbReference type="Pfam" id="PF00501"/>
    </source>
</evidence>
<proteinExistence type="inferred from homology"/>
<dbReference type="PANTHER" id="PTHR43605:SF10">
    <property type="entry name" value="ACYL-COA SYNTHETASE MEDIUM CHAIN FAMILY MEMBER 3"/>
    <property type="match status" value="1"/>
</dbReference>